<proteinExistence type="predicted"/>
<feature type="chain" id="PRO_5004889877" evidence="2">
    <location>
        <begin position="29"/>
        <end position="152"/>
    </location>
</feature>
<organism evidence="3 4">
    <name type="scientific">Bipolaris oryzae ATCC 44560</name>
    <dbReference type="NCBI Taxonomy" id="930090"/>
    <lineage>
        <taxon>Eukaryota</taxon>
        <taxon>Fungi</taxon>
        <taxon>Dikarya</taxon>
        <taxon>Ascomycota</taxon>
        <taxon>Pezizomycotina</taxon>
        <taxon>Dothideomycetes</taxon>
        <taxon>Pleosporomycetidae</taxon>
        <taxon>Pleosporales</taxon>
        <taxon>Pleosporineae</taxon>
        <taxon>Pleosporaceae</taxon>
        <taxon>Bipolaris</taxon>
    </lineage>
</organism>
<feature type="signal peptide" evidence="2">
    <location>
        <begin position="1"/>
        <end position="28"/>
    </location>
</feature>
<keyword evidence="1" id="KW-0472">Membrane</keyword>
<evidence type="ECO:0000256" key="2">
    <source>
        <dbReference type="SAM" id="SignalP"/>
    </source>
</evidence>
<keyword evidence="2" id="KW-0732">Signal</keyword>
<dbReference type="Proteomes" id="UP000054032">
    <property type="component" value="Unassembled WGS sequence"/>
</dbReference>
<dbReference type="HOGENOM" id="CLU_1722031_0_0_1"/>
<dbReference type="RefSeq" id="XP_007686403.1">
    <property type="nucleotide sequence ID" value="XM_007688213.1"/>
</dbReference>
<dbReference type="EMBL" id="KI963957">
    <property type="protein sequence ID" value="EUC47093.1"/>
    <property type="molecule type" value="Genomic_DNA"/>
</dbReference>
<name>W6ZB87_COCMI</name>
<evidence type="ECO:0000313" key="3">
    <source>
        <dbReference type="EMBL" id="EUC47093.1"/>
    </source>
</evidence>
<gene>
    <name evidence="3" type="ORF">COCMIDRAFT_25006</name>
</gene>
<dbReference type="KEGG" id="bor:COCMIDRAFT_25006"/>
<reference evidence="3 4" key="1">
    <citation type="journal article" date="2013" name="PLoS Genet.">
        <title>Comparative genome structure, secondary metabolite, and effector coding capacity across Cochliobolus pathogens.</title>
        <authorList>
            <person name="Condon B.J."/>
            <person name="Leng Y."/>
            <person name="Wu D."/>
            <person name="Bushley K.E."/>
            <person name="Ohm R.A."/>
            <person name="Otillar R."/>
            <person name="Martin J."/>
            <person name="Schackwitz W."/>
            <person name="Grimwood J."/>
            <person name="MohdZainudin N."/>
            <person name="Xue C."/>
            <person name="Wang R."/>
            <person name="Manning V.A."/>
            <person name="Dhillon B."/>
            <person name="Tu Z.J."/>
            <person name="Steffenson B.J."/>
            <person name="Salamov A."/>
            <person name="Sun H."/>
            <person name="Lowry S."/>
            <person name="LaButti K."/>
            <person name="Han J."/>
            <person name="Copeland A."/>
            <person name="Lindquist E."/>
            <person name="Barry K."/>
            <person name="Schmutz J."/>
            <person name="Baker S.E."/>
            <person name="Ciuffetti L.M."/>
            <person name="Grigoriev I.V."/>
            <person name="Zhong S."/>
            <person name="Turgeon B.G."/>
        </authorList>
    </citation>
    <scope>NUCLEOTIDE SEQUENCE [LARGE SCALE GENOMIC DNA]</scope>
    <source>
        <strain evidence="3 4">ATCC 44560</strain>
    </source>
</reference>
<evidence type="ECO:0000256" key="1">
    <source>
        <dbReference type="SAM" id="Phobius"/>
    </source>
</evidence>
<sequence>MGAALFFPLFLALALSVFGLGRLKPVQGTDDYLLGRGNGDKANGSHHLAIAIAMATAVTVIWQGKASIYRLSLREVTQASTLSAHVEGAPGRKKMSTAAPFIVVCWSPRQPNGHMGAEWLQLALHTASGPAELPLDKEQVQHDTSGANGAEL</sequence>
<evidence type="ECO:0000313" key="4">
    <source>
        <dbReference type="Proteomes" id="UP000054032"/>
    </source>
</evidence>
<keyword evidence="1" id="KW-1133">Transmembrane helix</keyword>
<keyword evidence="1" id="KW-0812">Transmembrane</keyword>
<dbReference type="AlphaFoldDB" id="W6ZB87"/>
<accession>W6ZB87</accession>
<dbReference type="GeneID" id="19120684"/>
<keyword evidence="4" id="KW-1185">Reference proteome</keyword>
<protein>
    <submittedName>
        <fullName evidence="3">Uncharacterized protein</fullName>
    </submittedName>
</protein>
<feature type="transmembrane region" description="Helical" evidence="1">
    <location>
        <begin position="47"/>
        <end position="64"/>
    </location>
</feature>